<dbReference type="RefSeq" id="WP_110359947.1">
    <property type="nucleotide sequence ID" value="NZ_QFLI01000002.1"/>
</dbReference>
<evidence type="ECO:0000313" key="1">
    <source>
        <dbReference type="EMBL" id="PXY02313.1"/>
    </source>
</evidence>
<dbReference type="Proteomes" id="UP000248079">
    <property type="component" value="Unassembled WGS sequence"/>
</dbReference>
<dbReference type="AlphaFoldDB" id="A0A2V4A1D7"/>
<organism evidence="1 2">
    <name type="scientific">Marinifilum breve</name>
    <dbReference type="NCBI Taxonomy" id="2184082"/>
    <lineage>
        <taxon>Bacteria</taxon>
        <taxon>Pseudomonadati</taxon>
        <taxon>Bacteroidota</taxon>
        <taxon>Bacteroidia</taxon>
        <taxon>Marinilabiliales</taxon>
        <taxon>Marinifilaceae</taxon>
    </lineage>
</organism>
<gene>
    <name evidence="1" type="ORF">DF185_06605</name>
</gene>
<accession>A0A2V4A1D7</accession>
<reference evidence="1 2" key="1">
    <citation type="submission" date="2018-05" db="EMBL/GenBank/DDBJ databases">
        <title>Marinifilum breve JC075T sp. nov., a marine bacterium isolated from Yongle Blue Hole in the South China Sea.</title>
        <authorList>
            <person name="Fu T."/>
        </authorList>
    </citation>
    <scope>NUCLEOTIDE SEQUENCE [LARGE SCALE GENOMIC DNA]</scope>
    <source>
        <strain evidence="1 2">JC075</strain>
    </source>
</reference>
<dbReference type="OrthoDB" id="1113095at2"/>
<evidence type="ECO:0008006" key="3">
    <source>
        <dbReference type="Google" id="ProtNLM"/>
    </source>
</evidence>
<name>A0A2V4A1D7_9BACT</name>
<sequence length="333" mass="38681">MEIKKKEFWKLLSIITLACVIASCSFVERKKGPEIPPQISKPIWKLTSDFYVSIIKGDFAKSKHFLNESVFRTSNNEELQPIFSKFQALLIRFEFNTQNSFYQKSFISNSVVSTNFNDPEIRPFSIKYVANCNESAFTTAIIGQEAVQNCLTTIMGKYDNEWKIDAFLIGLLKVNDKDADDWLNEAEYWFEQGDYIMADYCLKLSSWLLKPANEFWKYENEKEILESSQILRRKINRKFKLPSSIEELSSKPKIVKIFPTISYSNVYPAITYVTKFPLNDSISLSNECSALEPTISNYFKNIESDSVIIKIIDKYDPWSESEKYKLAIKKIVK</sequence>
<comment type="caution">
    <text evidence="1">The sequence shown here is derived from an EMBL/GenBank/DDBJ whole genome shotgun (WGS) entry which is preliminary data.</text>
</comment>
<proteinExistence type="predicted"/>
<dbReference type="PROSITE" id="PS51257">
    <property type="entry name" value="PROKAR_LIPOPROTEIN"/>
    <property type="match status" value="1"/>
</dbReference>
<keyword evidence="2" id="KW-1185">Reference proteome</keyword>
<dbReference type="EMBL" id="QFLI01000002">
    <property type="protein sequence ID" value="PXY02313.1"/>
    <property type="molecule type" value="Genomic_DNA"/>
</dbReference>
<protein>
    <recommendedName>
        <fullName evidence="3">Lipoprotein</fullName>
    </recommendedName>
</protein>
<evidence type="ECO:0000313" key="2">
    <source>
        <dbReference type="Proteomes" id="UP000248079"/>
    </source>
</evidence>